<reference evidence="2 3" key="1">
    <citation type="submission" date="2021-07" db="EMBL/GenBank/DDBJ databases">
        <title>Whole genome sequencing of non-tuberculosis mycobacteria type-strains.</title>
        <authorList>
            <person name="Igarashi Y."/>
            <person name="Osugi A."/>
            <person name="Mitarai S."/>
        </authorList>
    </citation>
    <scope>NUCLEOTIDE SEQUENCE [LARGE SCALE GENOMIC DNA]</scope>
    <source>
        <strain evidence="2 3">JCM 16370</strain>
    </source>
</reference>
<keyword evidence="1" id="KW-0812">Transmembrane</keyword>
<evidence type="ECO:0000256" key="1">
    <source>
        <dbReference type="SAM" id="Phobius"/>
    </source>
</evidence>
<accession>A0ABX8VIR6</accession>
<dbReference type="EMBL" id="CP080333">
    <property type="protein sequence ID" value="QYL15441.1"/>
    <property type="molecule type" value="Genomic_DNA"/>
</dbReference>
<evidence type="ECO:0000313" key="2">
    <source>
        <dbReference type="EMBL" id="QYL15441.1"/>
    </source>
</evidence>
<evidence type="ECO:0000313" key="3">
    <source>
        <dbReference type="Proteomes" id="UP000825367"/>
    </source>
</evidence>
<organism evidence="2 3">
    <name type="scientific">Mycolicibacterium pallens</name>
    <dbReference type="NCBI Taxonomy" id="370524"/>
    <lineage>
        <taxon>Bacteria</taxon>
        <taxon>Bacillati</taxon>
        <taxon>Actinomycetota</taxon>
        <taxon>Actinomycetes</taxon>
        <taxon>Mycobacteriales</taxon>
        <taxon>Mycobacteriaceae</taxon>
        <taxon>Mycolicibacterium</taxon>
    </lineage>
</organism>
<feature type="transmembrane region" description="Helical" evidence="1">
    <location>
        <begin position="51"/>
        <end position="78"/>
    </location>
</feature>
<gene>
    <name evidence="2" type="ORF">K0O64_20315</name>
</gene>
<dbReference type="Proteomes" id="UP000825367">
    <property type="component" value="Chromosome"/>
</dbReference>
<protein>
    <submittedName>
        <fullName evidence="2">Uncharacterized protein</fullName>
    </submittedName>
</protein>
<proteinExistence type="predicted"/>
<keyword evidence="3" id="KW-1185">Reference proteome</keyword>
<name>A0ABX8VIR6_9MYCO</name>
<sequence>MNKLSISRVSAALAVLSSTTYFICFVWNAVAHSPFSDTAFAAAFPGFSWSLIGFATGLGWSILYSGYVGVVFVVAYNFCCRVIPTPHSEGQRSG</sequence>
<keyword evidence="1" id="KW-1133">Transmembrane helix</keyword>
<keyword evidence="1" id="KW-0472">Membrane</keyword>
<feature type="transmembrane region" description="Helical" evidence="1">
    <location>
        <begin position="12"/>
        <end position="31"/>
    </location>
</feature>
<dbReference type="RefSeq" id="WP_096312946.1">
    <property type="nucleotide sequence ID" value="NZ_BAAAVX010000030.1"/>
</dbReference>